<gene>
    <name evidence="3" type="ORF">LUZ62_031918</name>
</gene>
<proteinExistence type="predicted"/>
<dbReference type="InterPro" id="IPR027417">
    <property type="entry name" value="P-loop_NTPase"/>
</dbReference>
<feature type="domain" description="Helicase ATP-binding" evidence="2">
    <location>
        <begin position="15"/>
        <end position="179"/>
    </location>
</feature>
<keyword evidence="3" id="KW-0067">ATP-binding</keyword>
<protein>
    <submittedName>
        <fullName evidence="3">RNA helicase family protein</fullName>
    </submittedName>
</protein>
<dbReference type="FunFam" id="3.40.50.300:FF:001388">
    <property type="entry name" value="Probable pre-mRNA-splicing factor ATP-dependent RNA helicase DEAH4"/>
    <property type="match status" value="1"/>
</dbReference>
<dbReference type="PROSITE" id="PS00690">
    <property type="entry name" value="DEAH_ATP_HELICASE"/>
    <property type="match status" value="1"/>
</dbReference>
<reference evidence="3" key="1">
    <citation type="submission" date="2022-08" db="EMBL/GenBank/DDBJ databases">
        <authorList>
            <person name="Marques A."/>
        </authorList>
    </citation>
    <scope>NUCLEOTIDE SEQUENCE</scope>
    <source>
        <strain evidence="3">RhyPub2mFocal</strain>
        <tissue evidence="3">Leaves</tissue>
    </source>
</reference>
<sequence length="266" mass="29347">MGVVLPILEYEEKIAETVEANSVVVIIGETGSGKSTQLSQILHRRGYSDKGIIAVTQPRRVAAVSVSRRVAQELGVTLGEEVGYAIRFEDRTSRTTRVKYLTDGCLLRESLSNPDLNQYSVIILDEAHERSLNTDILLGLMKRLINSRSSDLKVLITSATLDGVKVSKFFSGCPVLNVPGTLYPVEKLYSRERPTNFLESSLKTALDIHVKEPAGDVLIFMTGKDDIDKMVSKLEEKIQNLEEGSCMDALVLPLHGSLPPEMQICN</sequence>
<dbReference type="EMBL" id="JAMFTS010000001">
    <property type="protein sequence ID" value="KAJ4819352.1"/>
    <property type="molecule type" value="Genomic_DNA"/>
</dbReference>
<dbReference type="InterPro" id="IPR014001">
    <property type="entry name" value="Helicase_ATP-bd"/>
</dbReference>
<evidence type="ECO:0000313" key="4">
    <source>
        <dbReference type="Proteomes" id="UP001140206"/>
    </source>
</evidence>
<keyword evidence="4" id="KW-1185">Reference proteome</keyword>
<dbReference type="PROSITE" id="PS51192">
    <property type="entry name" value="HELICASE_ATP_BIND_1"/>
    <property type="match status" value="1"/>
</dbReference>
<evidence type="ECO:0000313" key="3">
    <source>
        <dbReference type="EMBL" id="KAJ4819352.1"/>
    </source>
</evidence>
<name>A0AAV8HP15_9POAL</name>
<dbReference type="Pfam" id="PF13401">
    <property type="entry name" value="AAA_22"/>
    <property type="match status" value="1"/>
</dbReference>
<dbReference type="GO" id="GO:0016887">
    <property type="term" value="F:ATP hydrolysis activity"/>
    <property type="evidence" value="ECO:0007669"/>
    <property type="project" value="InterPro"/>
</dbReference>
<dbReference type="Proteomes" id="UP001140206">
    <property type="component" value="Chromosome 1"/>
</dbReference>
<dbReference type="PANTHER" id="PTHR18934:SF234">
    <property type="entry name" value="PRE-MRNA-SPLICING FACTOR ATP-DEPENDENT RNA HELICASE DEAH4-RELATED"/>
    <property type="match status" value="1"/>
</dbReference>
<keyword evidence="1" id="KW-0378">Hydrolase</keyword>
<dbReference type="GO" id="GO:0003723">
    <property type="term" value="F:RNA binding"/>
    <property type="evidence" value="ECO:0007669"/>
    <property type="project" value="TreeGrafter"/>
</dbReference>
<organism evidence="3 4">
    <name type="scientific">Rhynchospora pubera</name>
    <dbReference type="NCBI Taxonomy" id="906938"/>
    <lineage>
        <taxon>Eukaryota</taxon>
        <taxon>Viridiplantae</taxon>
        <taxon>Streptophyta</taxon>
        <taxon>Embryophyta</taxon>
        <taxon>Tracheophyta</taxon>
        <taxon>Spermatophyta</taxon>
        <taxon>Magnoliopsida</taxon>
        <taxon>Liliopsida</taxon>
        <taxon>Poales</taxon>
        <taxon>Cyperaceae</taxon>
        <taxon>Cyperoideae</taxon>
        <taxon>Rhynchosporeae</taxon>
        <taxon>Rhynchospora</taxon>
    </lineage>
</organism>
<dbReference type="SMART" id="SM00487">
    <property type="entry name" value="DEXDc"/>
    <property type="match status" value="1"/>
</dbReference>
<dbReference type="GO" id="GO:0004386">
    <property type="term" value="F:helicase activity"/>
    <property type="evidence" value="ECO:0007669"/>
    <property type="project" value="UniProtKB-KW"/>
</dbReference>
<dbReference type="SUPFAM" id="SSF52540">
    <property type="entry name" value="P-loop containing nucleoside triphosphate hydrolases"/>
    <property type="match status" value="1"/>
</dbReference>
<dbReference type="AlphaFoldDB" id="A0AAV8HP15"/>
<keyword evidence="3" id="KW-0547">Nucleotide-binding</keyword>
<accession>A0AAV8HP15</accession>
<evidence type="ECO:0000256" key="1">
    <source>
        <dbReference type="ARBA" id="ARBA00022801"/>
    </source>
</evidence>
<dbReference type="InterPro" id="IPR002464">
    <property type="entry name" value="DNA/RNA_helicase_DEAH_CS"/>
</dbReference>
<comment type="caution">
    <text evidence="3">The sequence shown here is derived from an EMBL/GenBank/DDBJ whole genome shotgun (WGS) entry which is preliminary data.</text>
</comment>
<dbReference type="InterPro" id="IPR049945">
    <property type="entry name" value="AAA_22"/>
</dbReference>
<keyword evidence="3" id="KW-0347">Helicase</keyword>
<dbReference type="Gene3D" id="3.40.50.300">
    <property type="entry name" value="P-loop containing nucleotide triphosphate hydrolases"/>
    <property type="match status" value="2"/>
</dbReference>
<dbReference type="PANTHER" id="PTHR18934">
    <property type="entry name" value="ATP-DEPENDENT RNA HELICASE"/>
    <property type="match status" value="1"/>
</dbReference>
<evidence type="ECO:0000259" key="2">
    <source>
        <dbReference type="PROSITE" id="PS51192"/>
    </source>
</evidence>